<dbReference type="AlphaFoldDB" id="A0A6J6WSG3"/>
<evidence type="ECO:0000256" key="1">
    <source>
        <dbReference type="SAM" id="MobiDB-lite"/>
    </source>
</evidence>
<evidence type="ECO:0000313" key="2">
    <source>
        <dbReference type="EMBL" id="CAB4785798.1"/>
    </source>
</evidence>
<gene>
    <name evidence="2" type="ORF">UFOPK2992_00062</name>
</gene>
<name>A0A6J6WSG3_9ZZZZ</name>
<organism evidence="2">
    <name type="scientific">freshwater metagenome</name>
    <dbReference type="NCBI Taxonomy" id="449393"/>
    <lineage>
        <taxon>unclassified sequences</taxon>
        <taxon>metagenomes</taxon>
        <taxon>ecological metagenomes</taxon>
    </lineage>
</organism>
<proteinExistence type="predicted"/>
<sequence length="154" mass="17068">MTHENESSPSGNWGHFNAVDYTSDTDNFSPETAERHAYDQAEIDAEAQAERDFYAGQEQAELDAEALAEREWMEQGGETADHFSLVSVTDDIAHLMMHLDEAIKSIYCATGSNDDDSLSEYLAPADFCVNAIFQLLGVDRPMPLCLHCGDEVTQ</sequence>
<feature type="region of interest" description="Disordered" evidence="1">
    <location>
        <begin position="1"/>
        <end position="36"/>
    </location>
</feature>
<feature type="compositionally biased region" description="Polar residues" evidence="1">
    <location>
        <begin position="20"/>
        <end position="30"/>
    </location>
</feature>
<protein>
    <submittedName>
        <fullName evidence="2">Unannotated protein</fullName>
    </submittedName>
</protein>
<dbReference type="EMBL" id="CAFAAI010000004">
    <property type="protein sequence ID" value="CAB4785798.1"/>
    <property type="molecule type" value="Genomic_DNA"/>
</dbReference>
<accession>A0A6J6WSG3</accession>
<reference evidence="2" key="1">
    <citation type="submission" date="2020-05" db="EMBL/GenBank/DDBJ databases">
        <authorList>
            <person name="Chiriac C."/>
            <person name="Salcher M."/>
            <person name="Ghai R."/>
            <person name="Kavagutti S V."/>
        </authorList>
    </citation>
    <scope>NUCLEOTIDE SEQUENCE</scope>
</reference>